<proteinExistence type="predicted"/>
<evidence type="ECO:0008006" key="3">
    <source>
        <dbReference type="Google" id="ProtNLM"/>
    </source>
</evidence>
<evidence type="ECO:0000313" key="2">
    <source>
        <dbReference type="Proteomes" id="UP001499947"/>
    </source>
</evidence>
<accession>A0ABN2J0A9</accession>
<reference evidence="1 2" key="1">
    <citation type="journal article" date="2019" name="Int. J. Syst. Evol. Microbiol.">
        <title>The Global Catalogue of Microorganisms (GCM) 10K type strain sequencing project: providing services to taxonomists for standard genome sequencing and annotation.</title>
        <authorList>
            <consortium name="The Broad Institute Genomics Platform"/>
            <consortium name="The Broad Institute Genome Sequencing Center for Infectious Disease"/>
            <person name="Wu L."/>
            <person name="Ma J."/>
        </authorList>
    </citation>
    <scope>NUCLEOTIDE SEQUENCE [LARGE SCALE GENOMIC DNA]</scope>
    <source>
        <strain evidence="1 2">JCM 13244</strain>
    </source>
</reference>
<comment type="caution">
    <text evidence="1">The sequence shown here is derived from an EMBL/GenBank/DDBJ whole genome shotgun (WGS) entry which is preliminary data.</text>
</comment>
<name>A0ABN2J0A9_9ACTN</name>
<gene>
    <name evidence="1" type="ORF">GCM10009680_65960</name>
</gene>
<protein>
    <recommendedName>
        <fullName evidence="3">WXG100 family type VII secretion target</fullName>
    </recommendedName>
</protein>
<evidence type="ECO:0000313" key="1">
    <source>
        <dbReference type="EMBL" id="GAA1715443.1"/>
    </source>
</evidence>
<keyword evidence="2" id="KW-1185">Reference proteome</keyword>
<organism evidence="1 2">
    <name type="scientific">Streptomyces yatensis</name>
    <dbReference type="NCBI Taxonomy" id="155177"/>
    <lineage>
        <taxon>Bacteria</taxon>
        <taxon>Bacillati</taxon>
        <taxon>Actinomycetota</taxon>
        <taxon>Actinomycetes</taxon>
        <taxon>Kitasatosporales</taxon>
        <taxon>Streptomycetaceae</taxon>
        <taxon>Streptomyces</taxon>
        <taxon>Streptomyces violaceusniger group</taxon>
    </lineage>
</organism>
<dbReference type="SUPFAM" id="SSF140453">
    <property type="entry name" value="EsxAB dimer-like"/>
    <property type="match status" value="1"/>
</dbReference>
<dbReference type="InterPro" id="IPR036689">
    <property type="entry name" value="ESAT-6-like_sf"/>
</dbReference>
<dbReference type="RefSeq" id="WP_211124088.1">
    <property type="nucleotide sequence ID" value="NZ_BAAALR010000076.1"/>
</dbReference>
<dbReference type="EMBL" id="BAAALR010000076">
    <property type="protein sequence ID" value="GAA1715443.1"/>
    <property type="molecule type" value="Genomic_DNA"/>
</dbReference>
<dbReference type="Gene3D" id="1.10.287.1060">
    <property type="entry name" value="ESAT-6-like"/>
    <property type="match status" value="1"/>
</dbReference>
<dbReference type="Proteomes" id="UP001499947">
    <property type="component" value="Unassembled WGS sequence"/>
</dbReference>
<sequence length="98" mass="10811">MPPKYDFAAADRLSQQLFQLVGRLESFIQLREGQCKALLGGRHSESWQGARRDVFQSDFRGQQTALAALKEAALKLQSQVASATTAAHAAEKAEKNKH</sequence>